<dbReference type="KEGG" id="vcn:VOLCADRAFT_92613"/>
<dbReference type="InParanoid" id="D8U038"/>
<proteinExistence type="predicted"/>
<organism evidence="3">
    <name type="scientific">Volvox carteri f. nagariensis</name>
    <dbReference type="NCBI Taxonomy" id="3068"/>
    <lineage>
        <taxon>Eukaryota</taxon>
        <taxon>Viridiplantae</taxon>
        <taxon>Chlorophyta</taxon>
        <taxon>core chlorophytes</taxon>
        <taxon>Chlorophyceae</taxon>
        <taxon>CS clade</taxon>
        <taxon>Chlamydomonadales</taxon>
        <taxon>Volvocaceae</taxon>
        <taxon>Volvox</taxon>
    </lineage>
</organism>
<sequence length="816" mass="81228">MAATKRQTASSVSTCRRTSPSSEVTQTTVMTATVTVSHHNRLELCIPLGCKEDLYGNLAALQYMYTGELRGCGGGGGAAAAAGFSVAELLAIRSQATYLQVEGCAEACDRELLHLLTELAPPSSTNAASGSQAQGAAQSSGGGSSVSISGGGSGGTSGGCTSFNGRAAAAAIGVILGGPGAAVSAIGGGRDNVRAYGRSGGGNGGVDSVEASAAAAAAAIREGVVPVLQFAERCPAAAAAASFVQVVDACRRHLVSHFSEVITILNSPSLRRQLAALPSCALELLLGCSSLRADSEASVLQLLAVWLAANPSTPPSRCTALCRRIRAAHLGRTYLAFVLPCVDWWPMGHRQQLRTLHLASATAAERRALSELAAAAVASAAVAAIAVAAPVDDCHYEAAAEVDKTKGDDGGGDADAWSCASPRDPSNTVHMFRWNLPRKALIDAICSGGDAAVTFDGGMEAVSFGGFEWSVFVKPPRSDGCSGGDGDDGSGEGSSGGSILAAAAAATGAGGRRACTAAAGVYLICSVPAEVENGYQCAEAPGSGGFSAKAAPADGGGGGIVGGGGLAGAQVRRLTRKRISGITSVPSACIEVFRGRSLPAQHAAQMAPPQWRRRPVTALAAAYRGGGSTAAATAAAARSAIWGSLLAELSDPDSPRAAAATLPPPPLRLHPVNGNGGGGPEVAAVVKFGPNEVFKFGPSAPGRGICDVLALRSRERDAGHATELSRSVRGGGGGGGNAADGGGSVSGWGSGGGGGRGCGGGTTTLRSTTASASAADLEDLRNHQLAAWLPYLHPLEAFDDGTAGGGLAGTLTLRSR</sequence>
<dbReference type="Proteomes" id="UP000001058">
    <property type="component" value="Unassembled WGS sequence"/>
</dbReference>
<evidence type="ECO:0000313" key="2">
    <source>
        <dbReference type="EMBL" id="EFJ46799.1"/>
    </source>
</evidence>
<evidence type="ECO:0000313" key="3">
    <source>
        <dbReference type="Proteomes" id="UP000001058"/>
    </source>
</evidence>
<dbReference type="OrthoDB" id="10631024at2759"/>
<gene>
    <name evidence="2" type="ORF">VOLCADRAFT_92613</name>
</gene>
<dbReference type="EMBL" id="GL378348">
    <property type="protein sequence ID" value="EFJ46799.1"/>
    <property type="molecule type" value="Genomic_DNA"/>
</dbReference>
<feature type="region of interest" description="Disordered" evidence="1">
    <location>
        <begin position="1"/>
        <end position="26"/>
    </location>
</feature>
<feature type="compositionally biased region" description="Gly residues" evidence="1">
    <location>
        <begin position="140"/>
        <end position="150"/>
    </location>
</feature>
<evidence type="ECO:0008006" key="4">
    <source>
        <dbReference type="Google" id="ProtNLM"/>
    </source>
</evidence>
<feature type="region of interest" description="Disordered" evidence="1">
    <location>
        <begin position="716"/>
        <end position="764"/>
    </location>
</feature>
<feature type="region of interest" description="Disordered" evidence="1">
    <location>
        <begin position="123"/>
        <end position="150"/>
    </location>
</feature>
<feature type="compositionally biased region" description="Gly residues" evidence="1">
    <location>
        <begin position="729"/>
        <end position="762"/>
    </location>
</feature>
<dbReference type="RefSeq" id="XP_002952008.1">
    <property type="nucleotide sequence ID" value="XM_002951962.1"/>
</dbReference>
<keyword evidence="3" id="KW-1185">Reference proteome</keyword>
<feature type="compositionally biased region" description="Polar residues" evidence="1">
    <location>
        <begin position="1"/>
        <end position="23"/>
    </location>
</feature>
<feature type="compositionally biased region" description="Low complexity" evidence="1">
    <location>
        <begin position="123"/>
        <end position="139"/>
    </location>
</feature>
<reference evidence="2 3" key="1">
    <citation type="journal article" date="2010" name="Science">
        <title>Genomic analysis of organismal complexity in the multicellular green alga Volvox carteri.</title>
        <authorList>
            <person name="Prochnik S.E."/>
            <person name="Umen J."/>
            <person name="Nedelcu A.M."/>
            <person name="Hallmann A."/>
            <person name="Miller S.M."/>
            <person name="Nishii I."/>
            <person name="Ferris P."/>
            <person name="Kuo A."/>
            <person name="Mitros T."/>
            <person name="Fritz-Laylin L.K."/>
            <person name="Hellsten U."/>
            <person name="Chapman J."/>
            <person name="Simakov O."/>
            <person name="Rensing S.A."/>
            <person name="Terry A."/>
            <person name="Pangilinan J."/>
            <person name="Kapitonov V."/>
            <person name="Jurka J."/>
            <person name="Salamov A."/>
            <person name="Shapiro H."/>
            <person name="Schmutz J."/>
            <person name="Grimwood J."/>
            <person name="Lindquist E."/>
            <person name="Lucas S."/>
            <person name="Grigoriev I.V."/>
            <person name="Schmitt R."/>
            <person name="Kirk D."/>
            <person name="Rokhsar D.S."/>
        </authorList>
    </citation>
    <scope>NUCLEOTIDE SEQUENCE [LARGE SCALE GENOMIC DNA]</scope>
    <source>
        <strain evidence="3">f. Nagariensis / Eve</strain>
    </source>
</reference>
<dbReference type="Gene3D" id="1.25.40.420">
    <property type="match status" value="1"/>
</dbReference>
<protein>
    <recommendedName>
        <fullName evidence="4">BACK domain-containing protein</fullName>
    </recommendedName>
</protein>
<dbReference type="GeneID" id="9617228"/>
<evidence type="ECO:0000256" key="1">
    <source>
        <dbReference type="SAM" id="MobiDB-lite"/>
    </source>
</evidence>
<name>D8U038_VOLCA</name>
<dbReference type="AlphaFoldDB" id="D8U038"/>
<accession>D8U038</accession>